<comment type="cofactor">
    <cofactor evidence="2 16">
        <name>heme</name>
        <dbReference type="ChEBI" id="CHEBI:30413"/>
    </cofactor>
</comment>
<dbReference type="InterPro" id="IPR050121">
    <property type="entry name" value="Cytochrome_P450_monoxygenase"/>
</dbReference>
<dbReference type="InterPro" id="IPR001128">
    <property type="entry name" value="Cyt_P450"/>
</dbReference>
<comment type="similarity">
    <text evidence="5 17">Belongs to the cytochrome P450 family.</text>
</comment>
<evidence type="ECO:0000256" key="10">
    <source>
        <dbReference type="ARBA" id="ARBA00022723"/>
    </source>
</evidence>
<evidence type="ECO:0000256" key="8">
    <source>
        <dbReference type="ARBA" id="ARBA00022630"/>
    </source>
</evidence>
<keyword evidence="8" id="KW-0285">Flavoprotein</keyword>
<evidence type="ECO:0000256" key="15">
    <source>
        <dbReference type="ARBA" id="ARBA00023033"/>
    </source>
</evidence>
<evidence type="ECO:0000256" key="18">
    <source>
        <dbReference type="SAM" id="MobiDB-lite"/>
    </source>
</evidence>
<dbReference type="PRINTS" id="PR00385">
    <property type="entry name" value="P450"/>
</dbReference>
<sequence>MDVATRLRPAPAPAHQPAHAREVDTLEQFPPNSGMGWADHDLPHPPGRRRVLGDAFRKGMDPTQPVQNMLRLGVGLGPIFEMLALGRKFVFASGVDLVGELCDDKRFTKTLAPGVQDLRMFVGDGLFTAETDEPNWRLAHDLLMPAFSKSAMRGYHDVMLDAANELIGVWDMASGEGRTVDVSPWLTKLTLETIARAAFSHTFGSFETEEVDPFVTTFVRDMSHAASRSNVAALPLVGRRRVRRQDQTALARHDYIDGLLRQIVADREASGERHEDLLGRMMHEPVDDSGALLEAQNVRHQILTMLVAGHETTSGAVSFALYHLTREPEILARVRAELDEVLGSDPAVDPTFEQVPKLRYLRRVVDETLRLWPTAPGFARSPRETTTIGADGSAGVPGGLRMTPDDKVLVFIPLLHRDPDVWPDPERFDPDRFLPEHNRARPAHAYKPFGTGERACIGRQFALHESVIVLAKLLHRFDLTPEPGYDLTITERLTLMPVGFRVGLTRR</sequence>
<dbReference type="FunFam" id="1.10.630.10:FF:000040">
    <property type="entry name" value="Bifunctional cytochrome P450/NADPH--P450 reductase"/>
    <property type="match status" value="1"/>
</dbReference>
<keyword evidence="13 17" id="KW-0560">Oxidoreductase</keyword>
<evidence type="ECO:0000256" key="4">
    <source>
        <dbReference type="ARBA" id="ARBA00010018"/>
    </source>
</evidence>
<comment type="similarity">
    <text evidence="4">In the N-terminal section; belongs to the cytochrome P450 family.</text>
</comment>
<dbReference type="AlphaFoldDB" id="A0A4P6MVE3"/>
<evidence type="ECO:0000313" key="19">
    <source>
        <dbReference type="EMBL" id="QBF47791.1"/>
    </source>
</evidence>
<dbReference type="Proteomes" id="UP000290408">
    <property type="component" value="Chromosome"/>
</dbReference>
<dbReference type="RefSeq" id="WP_130630963.1">
    <property type="nucleotide sequence ID" value="NZ_CP036164.1"/>
</dbReference>
<name>A0A4P6MVE3_9MICO</name>
<dbReference type="PRINTS" id="PR00463">
    <property type="entry name" value="EP450I"/>
</dbReference>
<keyword evidence="10 16" id="KW-0479">Metal-binding</keyword>
<dbReference type="GO" id="GO:0004497">
    <property type="term" value="F:monooxygenase activity"/>
    <property type="evidence" value="ECO:0007669"/>
    <property type="project" value="UniProtKB-KW"/>
</dbReference>
<accession>A0A4P6MVE3</accession>
<evidence type="ECO:0000256" key="7">
    <source>
        <dbReference type="ARBA" id="ARBA00022617"/>
    </source>
</evidence>
<comment type="cofactor">
    <cofactor evidence="3">
        <name>FAD</name>
        <dbReference type="ChEBI" id="CHEBI:57692"/>
    </cofactor>
</comment>
<organism evidence="19 20">
    <name type="scientific">Janibacter limosus</name>
    <dbReference type="NCBI Taxonomy" id="53458"/>
    <lineage>
        <taxon>Bacteria</taxon>
        <taxon>Bacillati</taxon>
        <taxon>Actinomycetota</taxon>
        <taxon>Actinomycetes</taxon>
        <taxon>Micrococcales</taxon>
        <taxon>Intrasporangiaceae</taxon>
        <taxon>Janibacter</taxon>
    </lineage>
</organism>
<dbReference type="InterPro" id="IPR017972">
    <property type="entry name" value="Cyt_P450_CS"/>
</dbReference>
<evidence type="ECO:0000256" key="12">
    <source>
        <dbReference type="ARBA" id="ARBA00022857"/>
    </source>
</evidence>
<keyword evidence="14 16" id="KW-0408">Iron</keyword>
<dbReference type="Gene3D" id="1.10.630.10">
    <property type="entry name" value="Cytochrome P450"/>
    <property type="match status" value="1"/>
</dbReference>
<dbReference type="CDD" id="cd11068">
    <property type="entry name" value="CYP120A1"/>
    <property type="match status" value="1"/>
</dbReference>
<evidence type="ECO:0000256" key="17">
    <source>
        <dbReference type="RuleBase" id="RU000461"/>
    </source>
</evidence>
<dbReference type="GO" id="GO:0016705">
    <property type="term" value="F:oxidoreductase activity, acting on paired donors, with incorporation or reduction of molecular oxygen"/>
    <property type="evidence" value="ECO:0007669"/>
    <property type="project" value="InterPro"/>
</dbReference>
<evidence type="ECO:0000256" key="3">
    <source>
        <dbReference type="ARBA" id="ARBA00001974"/>
    </source>
</evidence>
<feature type="binding site" description="axial binding residue" evidence="16">
    <location>
        <position position="456"/>
    </location>
    <ligand>
        <name>heme</name>
        <dbReference type="ChEBI" id="CHEBI:30413"/>
    </ligand>
    <ligandPart>
        <name>Fe</name>
        <dbReference type="ChEBI" id="CHEBI:18248"/>
    </ligandPart>
</feature>
<dbReference type="PANTHER" id="PTHR24305">
    <property type="entry name" value="CYTOCHROME P450"/>
    <property type="match status" value="1"/>
</dbReference>
<dbReference type="PROSITE" id="PS00086">
    <property type="entry name" value="CYTOCHROME_P450"/>
    <property type="match status" value="1"/>
</dbReference>
<dbReference type="Pfam" id="PF00067">
    <property type="entry name" value="p450"/>
    <property type="match status" value="1"/>
</dbReference>
<evidence type="ECO:0000256" key="13">
    <source>
        <dbReference type="ARBA" id="ARBA00023002"/>
    </source>
</evidence>
<evidence type="ECO:0000256" key="14">
    <source>
        <dbReference type="ARBA" id="ARBA00023004"/>
    </source>
</evidence>
<evidence type="ECO:0000256" key="5">
    <source>
        <dbReference type="ARBA" id="ARBA00010617"/>
    </source>
</evidence>
<evidence type="ECO:0000256" key="1">
    <source>
        <dbReference type="ARBA" id="ARBA00001917"/>
    </source>
</evidence>
<dbReference type="PANTHER" id="PTHR24305:SF166">
    <property type="entry name" value="CYTOCHROME P450 12A4, MITOCHONDRIAL-RELATED"/>
    <property type="match status" value="1"/>
</dbReference>
<evidence type="ECO:0000256" key="11">
    <source>
        <dbReference type="ARBA" id="ARBA00022827"/>
    </source>
</evidence>
<keyword evidence="15 17" id="KW-0503">Monooxygenase</keyword>
<keyword evidence="6" id="KW-0813">Transport</keyword>
<dbReference type="GO" id="GO:0005506">
    <property type="term" value="F:iron ion binding"/>
    <property type="evidence" value="ECO:0007669"/>
    <property type="project" value="InterPro"/>
</dbReference>
<dbReference type="InterPro" id="IPR036396">
    <property type="entry name" value="Cyt_P450_sf"/>
</dbReference>
<keyword evidence="12" id="KW-0521">NADP</keyword>
<evidence type="ECO:0000256" key="6">
    <source>
        <dbReference type="ARBA" id="ARBA00022448"/>
    </source>
</evidence>
<dbReference type="SUPFAM" id="SSF48264">
    <property type="entry name" value="Cytochrome P450"/>
    <property type="match status" value="1"/>
</dbReference>
<dbReference type="STRING" id="1216970.GCA_001570985_01178"/>
<feature type="region of interest" description="Disordered" evidence="18">
    <location>
        <begin position="1"/>
        <end position="22"/>
    </location>
</feature>
<gene>
    <name evidence="19" type="ORF">EXU32_17010</name>
</gene>
<keyword evidence="11" id="KW-0274">FAD</keyword>
<evidence type="ECO:0000313" key="20">
    <source>
        <dbReference type="Proteomes" id="UP000290408"/>
    </source>
</evidence>
<reference evidence="19 20" key="1">
    <citation type="submission" date="2019-02" db="EMBL/GenBank/DDBJ databases">
        <title>Genomic data mining of an Antarctic deep-sea actinobacterium, Janibacterlimosus P3-3-X1.</title>
        <authorList>
            <person name="Liao L."/>
            <person name="Chen B."/>
        </authorList>
    </citation>
    <scope>NUCLEOTIDE SEQUENCE [LARGE SCALE GENOMIC DNA]</scope>
    <source>
        <strain evidence="19 20">P3-3-X1</strain>
    </source>
</reference>
<dbReference type="KEGG" id="jli:EXU32_17010"/>
<dbReference type="EMBL" id="CP036164">
    <property type="protein sequence ID" value="QBF47791.1"/>
    <property type="molecule type" value="Genomic_DNA"/>
</dbReference>
<keyword evidence="7 16" id="KW-0349">Heme</keyword>
<protein>
    <submittedName>
        <fullName evidence="19">Cytochrome P450</fullName>
    </submittedName>
</protein>
<keyword evidence="20" id="KW-1185">Reference proteome</keyword>
<evidence type="ECO:0000256" key="9">
    <source>
        <dbReference type="ARBA" id="ARBA00022643"/>
    </source>
</evidence>
<comment type="cofactor">
    <cofactor evidence="1">
        <name>FMN</name>
        <dbReference type="ChEBI" id="CHEBI:58210"/>
    </cofactor>
</comment>
<evidence type="ECO:0000256" key="2">
    <source>
        <dbReference type="ARBA" id="ARBA00001971"/>
    </source>
</evidence>
<dbReference type="InterPro" id="IPR002401">
    <property type="entry name" value="Cyt_P450_E_grp-I"/>
</dbReference>
<keyword evidence="9" id="KW-0288">FMN</keyword>
<proteinExistence type="inferred from homology"/>
<evidence type="ECO:0000256" key="16">
    <source>
        <dbReference type="PIRSR" id="PIRSR602401-1"/>
    </source>
</evidence>
<dbReference type="GO" id="GO:0020037">
    <property type="term" value="F:heme binding"/>
    <property type="evidence" value="ECO:0007669"/>
    <property type="project" value="InterPro"/>
</dbReference>
<dbReference type="OrthoDB" id="7376058at2"/>